<keyword evidence="9" id="KW-1185">Reference proteome</keyword>
<dbReference type="GO" id="GO:0070628">
    <property type="term" value="F:proteasome binding"/>
    <property type="evidence" value="ECO:0007669"/>
    <property type="project" value="TreeGrafter"/>
</dbReference>
<dbReference type="PROSITE" id="PS51917">
    <property type="entry name" value="PRU"/>
    <property type="match status" value="1"/>
</dbReference>
<keyword evidence="4" id="KW-0647">Proteasome</keyword>
<feature type="domain" description="Pru" evidence="7">
    <location>
        <begin position="8"/>
        <end position="121"/>
    </location>
</feature>
<evidence type="ECO:0000256" key="4">
    <source>
        <dbReference type="ARBA" id="ARBA00022942"/>
    </source>
</evidence>
<comment type="subcellular location">
    <subcellularLocation>
        <location evidence="2">Cytoplasm</location>
    </subcellularLocation>
    <subcellularLocation>
        <location evidence="1">Nucleus</location>
    </subcellularLocation>
</comment>
<organism evidence="8 9">
    <name type="scientific">Hesseltinella vesiculosa</name>
    <dbReference type="NCBI Taxonomy" id="101127"/>
    <lineage>
        <taxon>Eukaryota</taxon>
        <taxon>Fungi</taxon>
        <taxon>Fungi incertae sedis</taxon>
        <taxon>Mucoromycota</taxon>
        <taxon>Mucoromycotina</taxon>
        <taxon>Mucoromycetes</taxon>
        <taxon>Mucorales</taxon>
        <taxon>Cunninghamellaceae</taxon>
        <taxon>Hesseltinella</taxon>
    </lineage>
</organism>
<dbReference type="InterPro" id="IPR038633">
    <property type="entry name" value="Rpn13/ADRM1_Pru_sf"/>
</dbReference>
<comment type="caution">
    <text evidence="8">The sequence shown here is derived from an EMBL/GenBank/DDBJ whole genome shotgun (WGS) entry which is preliminary data.</text>
</comment>
<dbReference type="CDD" id="cd13314">
    <property type="entry name" value="PH_Rpn13"/>
    <property type="match status" value="1"/>
</dbReference>
<dbReference type="PANTHER" id="PTHR12225">
    <property type="entry name" value="ADHESION REGULATING MOLECULE 1 110 KDA CELL MEMBRANE GLYCOPROTEIN"/>
    <property type="match status" value="1"/>
</dbReference>
<evidence type="ECO:0000256" key="2">
    <source>
        <dbReference type="ARBA" id="ARBA00004496"/>
    </source>
</evidence>
<dbReference type="InterPro" id="IPR038108">
    <property type="entry name" value="RPN13_DEUBAD_sf"/>
</dbReference>
<dbReference type="Gene3D" id="1.10.2020.20">
    <property type="match status" value="1"/>
</dbReference>
<dbReference type="FunFam" id="2.30.29.70:FF:000001">
    <property type="entry name" value="Proteasomal ubiquitin receptor ADRM1"/>
    <property type="match status" value="1"/>
</dbReference>
<dbReference type="InterPro" id="IPR006773">
    <property type="entry name" value="Rpn13/ADRM1"/>
</dbReference>
<evidence type="ECO:0000256" key="5">
    <source>
        <dbReference type="ARBA" id="ARBA00023242"/>
    </source>
</evidence>
<dbReference type="GO" id="GO:0005634">
    <property type="term" value="C:nucleus"/>
    <property type="evidence" value="ECO:0007669"/>
    <property type="project" value="UniProtKB-SubCell"/>
</dbReference>
<dbReference type="Gene3D" id="2.30.29.70">
    <property type="entry name" value="Proteasomal ubiquitin receptor Rpn13/ADRM1"/>
    <property type="match status" value="1"/>
</dbReference>
<dbReference type="EMBL" id="MCGT01000022">
    <property type="protein sequence ID" value="ORX50927.1"/>
    <property type="molecule type" value="Genomic_DNA"/>
</dbReference>
<dbReference type="InterPro" id="IPR032368">
    <property type="entry name" value="RPN13_DEUBAD"/>
</dbReference>
<dbReference type="Pfam" id="PF16550">
    <property type="entry name" value="RPN13_C"/>
    <property type="match status" value="1"/>
</dbReference>
<dbReference type="STRING" id="101127.A0A1X2GD23"/>
<dbReference type="InterPro" id="IPR044868">
    <property type="entry name" value="Rpn13/ADRM1_Pru"/>
</dbReference>
<name>A0A1X2GD23_9FUNG</name>
<evidence type="ECO:0000256" key="6">
    <source>
        <dbReference type="SAM" id="MobiDB-lite"/>
    </source>
</evidence>
<dbReference type="GO" id="GO:0008541">
    <property type="term" value="C:proteasome regulatory particle, lid subcomplex"/>
    <property type="evidence" value="ECO:0007669"/>
    <property type="project" value="TreeGrafter"/>
</dbReference>
<protein>
    <submittedName>
        <fullName evidence="8">Adhesion regulating molecule</fullName>
    </submittedName>
</protein>
<evidence type="ECO:0000256" key="3">
    <source>
        <dbReference type="ARBA" id="ARBA00022490"/>
    </source>
</evidence>
<evidence type="ECO:0000259" key="7">
    <source>
        <dbReference type="PROSITE" id="PS51917"/>
    </source>
</evidence>
<evidence type="ECO:0000313" key="8">
    <source>
        <dbReference type="EMBL" id="ORX50927.1"/>
    </source>
</evidence>
<gene>
    <name evidence="8" type="ORF">DM01DRAFT_1337528</name>
</gene>
<dbReference type="AlphaFoldDB" id="A0A1X2GD23"/>
<sequence>MSFFPTPQRQSHLVEFKAGKCIRENNTLKPDVRKGIVYMDRSDDQLMHFHWKERNGSEAEDDWIIFPDEAEMIKVNECTTGRVYVLKFKSSNQKFFYWMQSSSDDKDQEVVNKVNRLINDPQSVINESRGSGRMEFGNDSHDLMQILGDGSQDISMSQENLMQFLQAAGGYGGTVPTPSRQGGDGPFDMDVDETTVQHHEDSTEPRLSDSQLATIKDVLEDVTVSETGVYELDEQVVHDLDPLLNDRDIRAALFPELPDVTSHRSQEELEQLVQSDSFQSALQTIGHALQSDLLASTLSLLELSSPITVNEFIKAMQRQANLRRQRRGQDQRNHSMEQ</sequence>
<keyword evidence="3" id="KW-0963">Cytoplasm</keyword>
<dbReference type="Proteomes" id="UP000242146">
    <property type="component" value="Unassembled WGS sequence"/>
</dbReference>
<dbReference type="PANTHER" id="PTHR12225:SF0">
    <property type="entry name" value="PROTEASOMAL UBIQUITIN RECEPTOR ADRM1"/>
    <property type="match status" value="1"/>
</dbReference>
<dbReference type="Pfam" id="PF04683">
    <property type="entry name" value="Rpn13_ADRM1_Pru"/>
    <property type="match status" value="1"/>
</dbReference>
<proteinExistence type="predicted"/>
<feature type="compositionally biased region" description="Basic and acidic residues" evidence="6">
    <location>
        <begin position="195"/>
        <end position="207"/>
    </location>
</feature>
<dbReference type="OrthoDB" id="340431at2759"/>
<keyword evidence="5" id="KW-0539">Nucleus</keyword>
<evidence type="ECO:0000313" key="9">
    <source>
        <dbReference type="Proteomes" id="UP000242146"/>
    </source>
</evidence>
<reference evidence="8 9" key="1">
    <citation type="submission" date="2016-07" db="EMBL/GenBank/DDBJ databases">
        <title>Pervasive Adenine N6-methylation of Active Genes in Fungi.</title>
        <authorList>
            <consortium name="DOE Joint Genome Institute"/>
            <person name="Mondo S.J."/>
            <person name="Dannebaum R.O."/>
            <person name="Kuo R.C."/>
            <person name="Labutti K."/>
            <person name="Haridas S."/>
            <person name="Kuo A."/>
            <person name="Salamov A."/>
            <person name="Ahrendt S.R."/>
            <person name="Lipzen A."/>
            <person name="Sullivan W."/>
            <person name="Andreopoulos W.B."/>
            <person name="Clum A."/>
            <person name="Lindquist E."/>
            <person name="Daum C."/>
            <person name="Ramamoorthy G.K."/>
            <person name="Gryganskyi A."/>
            <person name="Culley D."/>
            <person name="Magnuson J.K."/>
            <person name="James T.Y."/>
            <person name="O'Malley M.A."/>
            <person name="Stajich J.E."/>
            <person name="Spatafora J.W."/>
            <person name="Visel A."/>
            <person name="Grigoriev I.V."/>
        </authorList>
    </citation>
    <scope>NUCLEOTIDE SEQUENCE [LARGE SCALE GENOMIC DNA]</scope>
    <source>
        <strain evidence="8 9">NRRL 3301</strain>
    </source>
</reference>
<evidence type="ECO:0000256" key="1">
    <source>
        <dbReference type="ARBA" id="ARBA00004123"/>
    </source>
</evidence>
<accession>A0A1X2GD23</accession>
<dbReference type="GO" id="GO:0061133">
    <property type="term" value="F:endopeptidase activator activity"/>
    <property type="evidence" value="ECO:0007669"/>
    <property type="project" value="TreeGrafter"/>
</dbReference>
<dbReference type="GO" id="GO:0005737">
    <property type="term" value="C:cytoplasm"/>
    <property type="evidence" value="ECO:0007669"/>
    <property type="project" value="UniProtKB-SubCell"/>
</dbReference>
<feature type="region of interest" description="Disordered" evidence="6">
    <location>
        <begin position="173"/>
        <end position="208"/>
    </location>
</feature>